<dbReference type="PANTHER" id="PTHR30419:SF2">
    <property type="entry name" value="LYSR FAMILY TRANSCRIPTIONAL REGULATOR"/>
    <property type="match status" value="1"/>
</dbReference>
<dbReference type="PANTHER" id="PTHR30419">
    <property type="entry name" value="HTH-TYPE TRANSCRIPTIONAL REGULATOR YBHD"/>
    <property type="match status" value="1"/>
</dbReference>
<dbReference type="InterPro" id="IPR050950">
    <property type="entry name" value="HTH-type_LysR_regulators"/>
</dbReference>
<sequence>MVSWPCKRCGFNKVTPLSKPCIRMQIGRNPRTEPLSQLEDTVGAYASDVRGQVRILATASVLAEFLAEDIATFLQMEPHRDIRVDLEERVSQDVVRGIKEGVARLGICWDAADFRGLATRAYRGDRLAVITAAGHALAQRDTLRFDETLDYEHVNMPAASAVLRLLQAAASRSGKVLRHRVTVSNFESVFRVVRAGLAISVAPLEIAAPYAQAHGLRVLPLSDPWSVRHFAICFNPERALAPAASLLLDHLATVGAAPAPA</sequence>
<evidence type="ECO:0000313" key="3">
    <source>
        <dbReference type="Proteomes" id="UP000282741"/>
    </source>
</evidence>
<dbReference type="EMBL" id="CP024172">
    <property type="protein sequence ID" value="AZW16041.1"/>
    <property type="molecule type" value="Genomic_DNA"/>
</dbReference>
<gene>
    <name evidence="2" type="ORF">CS347_04210</name>
</gene>
<dbReference type="Gene3D" id="3.40.190.290">
    <property type="match status" value="1"/>
</dbReference>
<name>A0AAN1RTX7_9BORD</name>
<evidence type="ECO:0000313" key="2">
    <source>
        <dbReference type="EMBL" id="AZW16041.1"/>
    </source>
</evidence>
<reference evidence="3" key="1">
    <citation type="submission" date="2017-10" db="EMBL/GenBank/DDBJ databases">
        <title>Whole genome sequencing of various Bordetella species.</title>
        <authorList>
            <person name="Weigand M.R."/>
            <person name="Loparev V."/>
            <person name="Peng Y."/>
            <person name="Bowden K.E."/>
            <person name="Tondella M.L."/>
            <person name="Williams M.M."/>
        </authorList>
    </citation>
    <scope>NUCLEOTIDE SEQUENCE [LARGE SCALE GENOMIC DNA]</scope>
    <source>
        <strain evidence="3">H720</strain>
    </source>
</reference>
<evidence type="ECO:0000259" key="1">
    <source>
        <dbReference type="Pfam" id="PF03466"/>
    </source>
</evidence>
<feature type="domain" description="LysR substrate-binding" evidence="1">
    <location>
        <begin position="48"/>
        <end position="253"/>
    </location>
</feature>
<dbReference type="Pfam" id="PF03466">
    <property type="entry name" value="LysR_substrate"/>
    <property type="match status" value="1"/>
</dbReference>
<organism evidence="2 3">
    <name type="scientific">Bordetella hinzii</name>
    <dbReference type="NCBI Taxonomy" id="103855"/>
    <lineage>
        <taxon>Bacteria</taxon>
        <taxon>Pseudomonadati</taxon>
        <taxon>Pseudomonadota</taxon>
        <taxon>Betaproteobacteria</taxon>
        <taxon>Burkholderiales</taxon>
        <taxon>Alcaligenaceae</taxon>
        <taxon>Bordetella</taxon>
    </lineage>
</organism>
<dbReference type="AlphaFoldDB" id="A0AAN1RTX7"/>
<dbReference type="InterPro" id="IPR005119">
    <property type="entry name" value="LysR_subst-bd"/>
</dbReference>
<dbReference type="SUPFAM" id="SSF53850">
    <property type="entry name" value="Periplasmic binding protein-like II"/>
    <property type="match status" value="1"/>
</dbReference>
<proteinExistence type="predicted"/>
<dbReference type="Proteomes" id="UP000282741">
    <property type="component" value="Chromosome"/>
</dbReference>
<dbReference type="GO" id="GO:0005829">
    <property type="term" value="C:cytosol"/>
    <property type="evidence" value="ECO:0007669"/>
    <property type="project" value="TreeGrafter"/>
</dbReference>
<dbReference type="GO" id="GO:0006355">
    <property type="term" value="P:regulation of DNA-templated transcription"/>
    <property type="evidence" value="ECO:0007669"/>
    <property type="project" value="TreeGrafter"/>
</dbReference>
<protein>
    <submittedName>
        <fullName evidence="2">LysR family transcriptional regulator</fullName>
    </submittedName>
</protein>
<accession>A0AAN1RTX7</accession>